<dbReference type="Proteomes" id="UP000023152">
    <property type="component" value="Unassembled WGS sequence"/>
</dbReference>
<feature type="compositionally biased region" description="Basic and acidic residues" evidence="1">
    <location>
        <begin position="64"/>
        <end position="73"/>
    </location>
</feature>
<evidence type="ECO:0000256" key="1">
    <source>
        <dbReference type="SAM" id="MobiDB-lite"/>
    </source>
</evidence>
<organism evidence="3 4">
    <name type="scientific">Reticulomyxa filosa</name>
    <dbReference type="NCBI Taxonomy" id="46433"/>
    <lineage>
        <taxon>Eukaryota</taxon>
        <taxon>Sar</taxon>
        <taxon>Rhizaria</taxon>
        <taxon>Retaria</taxon>
        <taxon>Foraminifera</taxon>
        <taxon>Monothalamids</taxon>
        <taxon>Reticulomyxidae</taxon>
        <taxon>Reticulomyxa</taxon>
    </lineage>
</organism>
<dbReference type="Gene3D" id="1.20.1270.60">
    <property type="entry name" value="Arfaptin homology (AH) domain/BAR domain"/>
    <property type="match status" value="1"/>
</dbReference>
<feature type="transmembrane region" description="Helical" evidence="2">
    <location>
        <begin position="262"/>
        <end position="282"/>
    </location>
</feature>
<evidence type="ECO:0000313" key="3">
    <source>
        <dbReference type="EMBL" id="ETO22786.1"/>
    </source>
</evidence>
<sequence>MSVGSLKPDEVDAALRTVIDAEKSSEDQLVNLQANRKRSESSNPGEKTAGLPAIDLGDDDSEKEESNAHHHVESSVPAMPTPSEPSKEEAKVEDIHDVLKTPTAQETVVTPVPTESIPVVVTYNEEKTMVNKNEEPKSNGTSFESKEAEMLYDVGFTHVLRQVDVGIEIMEQLKEIIRKFSKHQLQDATKLLEVLQRYPSSYEVMDGMRDFAQCCNLTQQLITETTRSQRRLAEFLATKIVPTMTKYIQVVFFFFFLDLKFFFLNLFYYSFIYLFFLFLFFFKKKKKKDKQQKVQQMKRYNQQSEMKLNTTITAMKKQGQTARSAAQRAKQVDASQRPNRKTGDAKKDAKKKKGWMSKMTIRLGGDNKDMTEEEMLYLKAQQEDETYKAAVMTANHEQSVYVQLQEQFKKDCHEIELDRVTFCTEQMQKFVAQHKQMFLSEKILSLENQIEKCLASLNSKKEFDRFLKSTFVLHFYSLNNEYILLLFLR</sequence>
<keyword evidence="4" id="KW-1185">Reference proteome</keyword>
<dbReference type="InterPro" id="IPR027267">
    <property type="entry name" value="AH/BAR_dom_sf"/>
</dbReference>
<evidence type="ECO:0000256" key="2">
    <source>
        <dbReference type="SAM" id="Phobius"/>
    </source>
</evidence>
<evidence type="ECO:0000313" key="4">
    <source>
        <dbReference type="Proteomes" id="UP000023152"/>
    </source>
</evidence>
<dbReference type="EMBL" id="ASPP01010470">
    <property type="protein sequence ID" value="ETO22786.1"/>
    <property type="molecule type" value="Genomic_DNA"/>
</dbReference>
<keyword evidence="2" id="KW-1133">Transmembrane helix</keyword>
<proteinExistence type="predicted"/>
<keyword evidence="2" id="KW-0812">Transmembrane</keyword>
<name>X6N9S8_RETFI</name>
<dbReference type="SUPFAM" id="SSF103657">
    <property type="entry name" value="BAR/IMD domain-like"/>
    <property type="match status" value="1"/>
</dbReference>
<feature type="region of interest" description="Disordered" evidence="1">
    <location>
        <begin position="325"/>
        <end position="354"/>
    </location>
</feature>
<comment type="caution">
    <text evidence="3">The sequence shown here is derived from an EMBL/GenBank/DDBJ whole genome shotgun (WGS) entry which is preliminary data.</text>
</comment>
<accession>X6N9S8</accession>
<reference evidence="3 4" key="1">
    <citation type="journal article" date="2013" name="Curr. Biol.">
        <title>The Genome of the Foraminiferan Reticulomyxa filosa.</title>
        <authorList>
            <person name="Glockner G."/>
            <person name="Hulsmann N."/>
            <person name="Schleicher M."/>
            <person name="Noegel A.A."/>
            <person name="Eichinger L."/>
            <person name="Gallinger C."/>
            <person name="Pawlowski J."/>
            <person name="Sierra R."/>
            <person name="Euteneuer U."/>
            <person name="Pillet L."/>
            <person name="Moustafa A."/>
            <person name="Platzer M."/>
            <person name="Groth M."/>
            <person name="Szafranski K."/>
            <person name="Schliwa M."/>
        </authorList>
    </citation>
    <scope>NUCLEOTIDE SEQUENCE [LARGE SCALE GENOMIC DNA]</scope>
</reference>
<dbReference type="AlphaFoldDB" id="X6N9S8"/>
<feature type="region of interest" description="Disordered" evidence="1">
    <location>
        <begin position="19"/>
        <end position="89"/>
    </location>
</feature>
<protein>
    <submittedName>
        <fullName evidence="3">Uncharacterized protein</fullName>
    </submittedName>
</protein>
<gene>
    <name evidence="3" type="ORF">RFI_14406</name>
</gene>
<keyword evidence="2" id="KW-0472">Membrane</keyword>